<dbReference type="PRINTS" id="PR00812">
    <property type="entry name" value="BCTERIALGSPF"/>
</dbReference>
<comment type="subcellular location">
    <subcellularLocation>
        <location evidence="1">Cell inner membrane</location>
        <topology evidence="1">Multi-pass membrane protein</topology>
    </subcellularLocation>
</comment>
<evidence type="ECO:0000256" key="1">
    <source>
        <dbReference type="ARBA" id="ARBA00004429"/>
    </source>
</evidence>
<dbReference type="GO" id="GO:0005886">
    <property type="term" value="C:plasma membrane"/>
    <property type="evidence" value="ECO:0007669"/>
    <property type="project" value="UniProtKB-SubCell"/>
</dbReference>
<gene>
    <name evidence="10" type="primary">gspF</name>
    <name evidence="10" type="ordered locus">wcw_1912</name>
</gene>
<keyword evidence="4" id="KW-0997">Cell inner membrane</keyword>
<organism evidence="10 11">
    <name type="scientific">Waddlia chondrophila (strain ATCC VR-1470 / WSU 86-1044)</name>
    <dbReference type="NCBI Taxonomy" id="716544"/>
    <lineage>
        <taxon>Bacteria</taxon>
        <taxon>Pseudomonadati</taxon>
        <taxon>Chlamydiota</taxon>
        <taxon>Chlamydiia</taxon>
        <taxon>Parachlamydiales</taxon>
        <taxon>Waddliaceae</taxon>
        <taxon>Waddlia</taxon>
    </lineage>
</organism>
<evidence type="ECO:0000256" key="6">
    <source>
        <dbReference type="ARBA" id="ARBA00022989"/>
    </source>
</evidence>
<sequence>MPLYAYQAIDSKGKKKNGLIDAHSEKDARSRLRDQGVMVASIEMKQGAVSKENMNGDQLLAFTMQLAQLVGAGVPIYESLIALEEQCRHERYHRILLSLCEQIKAGKSLSAAMEDFPATFDKLYYSMIRAGESSGSLDVVLEKLAELLAKQYKLRKDIMTAMIYPGILAGFCLVLIIILLGFVVPMIEGIFQGRELNAFTAFVMGLSHAFRAWWWVYVPVVFTFATWAFFRLRTPEGKSWLERQLLKIPVIKTLMVQAAIARFTRTMGTLLNGGMTMIDSLKIARNVMLNETLEKEVRKAEGKIIEGSSLSKELSKSEWIPQMVSRMLAVGEDSGTTVVMLNKIADIYEENLEKTLDRLMALAQPIILIFMGLVIGTVLLAILLPLADMSSFSL</sequence>
<evidence type="ECO:0000256" key="8">
    <source>
        <dbReference type="SAM" id="Phobius"/>
    </source>
</evidence>
<evidence type="ECO:0000256" key="4">
    <source>
        <dbReference type="ARBA" id="ARBA00022519"/>
    </source>
</evidence>
<evidence type="ECO:0000259" key="9">
    <source>
        <dbReference type="Pfam" id="PF00482"/>
    </source>
</evidence>
<dbReference type="OrthoDB" id="9805682at2"/>
<evidence type="ECO:0000256" key="5">
    <source>
        <dbReference type="ARBA" id="ARBA00022692"/>
    </source>
</evidence>
<evidence type="ECO:0000313" key="11">
    <source>
        <dbReference type="Proteomes" id="UP000001505"/>
    </source>
</evidence>
<dbReference type="Pfam" id="PF00482">
    <property type="entry name" value="T2SSF"/>
    <property type="match status" value="2"/>
</dbReference>
<keyword evidence="3" id="KW-1003">Cell membrane</keyword>
<dbReference type="PANTHER" id="PTHR30012:SF0">
    <property type="entry name" value="TYPE II SECRETION SYSTEM PROTEIN F-RELATED"/>
    <property type="match status" value="1"/>
</dbReference>
<dbReference type="InterPro" id="IPR042094">
    <property type="entry name" value="T2SS_GspF_sf"/>
</dbReference>
<dbReference type="HOGENOM" id="CLU_035032_2_1_0"/>
<proteinExistence type="inferred from homology"/>
<dbReference type="PANTHER" id="PTHR30012">
    <property type="entry name" value="GENERAL SECRETION PATHWAY PROTEIN"/>
    <property type="match status" value="1"/>
</dbReference>
<feature type="domain" description="Type II secretion system protein GspF" evidence="9">
    <location>
        <begin position="263"/>
        <end position="385"/>
    </location>
</feature>
<dbReference type="InterPro" id="IPR003004">
    <property type="entry name" value="GspF/PilC"/>
</dbReference>
<dbReference type="KEGG" id="wch:wcw_1912"/>
<keyword evidence="6 8" id="KW-1133">Transmembrane helix</keyword>
<reference evidence="10 11" key="1">
    <citation type="journal article" date="2010" name="PLoS ONE">
        <title>The Waddlia genome: a window into chlamydial biology.</title>
        <authorList>
            <person name="Bertelli C."/>
            <person name="Collyn F."/>
            <person name="Croxatto A."/>
            <person name="Ruckert C."/>
            <person name="Polkinghorne A."/>
            <person name="Kebbi-Beghdadi C."/>
            <person name="Goesmann A."/>
            <person name="Vaughan L."/>
            <person name="Greub G."/>
        </authorList>
    </citation>
    <scope>NUCLEOTIDE SEQUENCE [LARGE SCALE GENOMIC DNA]</scope>
    <source>
        <strain evidence="11">ATCC VR-1470 / WSU 86-1044</strain>
    </source>
</reference>
<dbReference type="RefSeq" id="WP_013182942.1">
    <property type="nucleotide sequence ID" value="NC_014225.1"/>
</dbReference>
<protein>
    <submittedName>
        <fullName evidence="10">Putative general secretion pathway protein F</fullName>
    </submittedName>
</protein>
<dbReference type="EMBL" id="CP001928">
    <property type="protein sequence ID" value="ADI39249.1"/>
    <property type="molecule type" value="Genomic_DNA"/>
</dbReference>
<evidence type="ECO:0000256" key="7">
    <source>
        <dbReference type="ARBA" id="ARBA00023136"/>
    </source>
</evidence>
<keyword evidence="11" id="KW-1185">Reference proteome</keyword>
<name>D6YT54_WADCW</name>
<dbReference type="eggNOG" id="COG1459">
    <property type="taxonomic scope" value="Bacteria"/>
</dbReference>
<feature type="domain" description="Type II secretion system protein GspF" evidence="9">
    <location>
        <begin position="62"/>
        <end position="185"/>
    </location>
</feature>
<accession>D6YT54</accession>
<feature type="transmembrane region" description="Helical" evidence="8">
    <location>
        <begin position="366"/>
        <end position="387"/>
    </location>
</feature>
<dbReference type="STRING" id="716544.wcw_1912"/>
<dbReference type="AlphaFoldDB" id="D6YT54"/>
<keyword evidence="7 8" id="KW-0472">Membrane</keyword>
<comment type="similarity">
    <text evidence="2">Belongs to the GSP F family.</text>
</comment>
<feature type="transmembrane region" description="Helical" evidence="8">
    <location>
        <begin position="163"/>
        <end position="187"/>
    </location>
</feature>
<dbReference type="Proteomes" id="UP000001505">
    <property type="component" value="Chromosome"/>
</dbReference>
<keyword evidence="5 8" id="KW-0812">Transmembrane</keyword>
<feature type="transmembrane region" description="Helical" evidence="8">
    <location>
        <begin position="212"/>
        <end position="230"/>
    </location>
</feature>
<evidence type="ECO:0000256" key="2">
    <source>
        <dbReference type="ARBA" id="ARBA00005745"/>
    </source>
</evidence>
<dbReference type="FunFam" id="1.20.81.30:FF:000001">
    <property type="entry name" value="Type II secretion system protein F"/>
    <property type="match status" value="1"/>
</dbReference>
<evidence type="ECO:0000256" key="3">
    <source>
        <dbReference type="ARBA" id="ARBA00022475"/>
    </source>
</evidence>
<dbReference type="Gene3D" id="1.20.81.30">
    <property type="entry name" value="Type II secretion system (T2SS), domain F"/>
    <property type="match status" value="2"/>
</dbReference>
<evidence type="ECO:0000313" key="10">
    <source>
        <dbReference type="EMBL" id="ADI39249.1"/>
    </source>
</evidence>
<dbReference type="InterPro" id="IPR018076">
    <property type="entry name" value="T2SS_GspF_dom"/>
</dbReference>